<name>A0A2T0LN55_9PSEU</name>
<evidence type="ECO:0000313" key="1">
    <source>
        <dbReference type="EMBL" id="PRX44613.1"/>
    </source>
</evidence>
<sequence>MTRSDTGEHTTAISPQIRLANEIAVQFPHLPPEEAAEAIAKHIRQFWDPRMKAELLRRMDAESTALDPKALAAARLLRDQAPTSAGR</sequence>
<evidence type="ECO:0000313" key="2">
    <source>
        <dbReference type="Proteomes" id="UP000238362"/>
    </source>
</evidence>
<dbReference type="RefSeq" id="WP_106181278.1">
    <property type="nucleotide sequence ID" value="NZ_PVNH01000011.1"/>
</dbReference>
<proteinExistence type="predicted"/>
<dbReference type="OrthoDB" id="7409377at2"/>
<keyword evidence="2" id="KW-1185">Reference proteome</keyword>
<dbReference type="Proteomes" id="UP000238362">
    <property type="component" value="Unassembled WGS sequence"/>
</dbReference>
<organism evidence="1 2">
    <name type="scientific">Prauserella shujinwangii</name>
    <dbReference type="NCBI Taxonomy" id="1453103"/>
    <lineage>
        <taxon>Bacteria</taxon>
        <taxon>Bacillati</taxon>
        <taxon>Actinomycetota</taxon>
        <taxon>Actinomycetes</taxon>
        <taxon>Pseudonocardiales</taxon>
        <taxon>Pseudonocardiaceae</taxon>
        <taxon>Prauserella</taxon>
    </lineage>
</organism>
<dbReference type="InterPro" id="IPR021074">
    <property type="entry name" value="Formate_DH_dsu"/>
</dbReference>
<reference evidence="1 2" key="1">
    <citation type="submission" date="2018-03" db="EMBL/GenBank/DDBJ databases">
        <title>Genomic Encyclopedia of Type Strains, Phase III (KMG-III): the genomes of soil and plant-associated and newly described type strains.</title>
        <authorList>
            <person name="Whitman W."/>
        </authorList>
    </citation>
    <scope>NUCLEOTIDE SEQUENCE [LARGE SCALE GENOMIC DNA]</scope>
    <source>
        <strain evidence="1 2">CGMCC 4.7125</strain>
    </source>
</reference>
<comment type="caution">
    <text evidence="1">The sequence shown here is derived from an EMBL/GenBank/DDBJ whole genome shotgun (WGS) entry which is preliminary data.</text>
</comment>
<protein>
    <submittedName>
        <fullName evidence="1">Formate dehydrogenase subunit delta</fullName>
    </submittedName>
</protein>
<accession>A0A2T0LN55</accession>
<dbReference type="EMBL" id="PVNH01000011">
    <property type="protein sequence ID" value="PRX44613.1"/>
    <property type="molecule type" value="Genomic_DNA"/>
</dbReference>
<dbReference type="AlphaFoldDB" id="A0A2T0LN55"/>
<gene>
    <name evidence="1" type="ORF">B0I33_111125</name>
</gene>
<dbReference type="Pfam" id="PF11390">
    <property type="entry name" value="FdsD"/>
    <property type="match status" value="1"/>
</dbReference>